<dbReference type="KEGG" id="vgo:GJW-30_1_03704"/>
<dbReference type="Proteomes" id="UP000236884">
    <property type="component" value="Chromosome"/>
</dbReference>
<comment type="similarity">
    <text evidence="1">Belongs to the HicA mRNA interferase family.</text>
</comment>
<dbReference type="GO" id="GO:0016787">
    <property type="term" value="F:hydrolase activity"/>
    <property type="evidence" value="ECO:0007669"/>
    <property type="project" value="UniProtKB-KW"/>
</dbReference>
<keyword evidence="3" id="KW-0540">Nuclease</keyword>
<keyword evidence="6" id="KW-0694">RNA-binding</keyword>
<evidence type="ECO:0000256" key="3">
    <source>
        <dbReference type="ARBA" id="ARBA00022722"/>
    </source>
</evidence>
<protein>
    <submittedName>
        <fullName evidence="8">YcfA-like protein</fullName>
    </submittedName>
</protein>
<dbReference type="GO" id="GO:0003729">
    <property type="term" value="F:mRNA binding"/>
    <property type="evidence" value="ECO:0007669"/>
    <property type="project" value="InterPro"/>
</dbReference>
<gene>
    <name evidence="8" type="ORF">GJW-30_1_03704</name>
</gene>
<keyword evidence="5" id="KW-0378">Hydrolase</keyword>
<organism evidence="8 9">
    <name type="scientific">Variibacter gotjawalensis</name>
    <dbReference type="NCBI Taxonomy" id="1333996"/>
    <lineage>
        <taxon>Bacteria</taxon>
        <taxon>Pseudomonadati</taxon>
        <taxon>Pseudomonadota</taxon>
        <taxon>Alphaproteobacteria</taxon>
        <taxon>Hyphomicrobiales</taxon>
        <taxon>Nitrobacteraceae</taxon>
        <taxon>Variibacter</taxon>
    </lineage>
</organism>
<keyword evidence="7" id="KW-0346">Stress response</keyword>
<accession>A0A0S3PYW7</accession>
<keyword evidence="9" id="KW-1185">Reference proteome</keyword>
<dbReference type="EMBL" id="AP014946">
    <property type="protein sequence ID" value="BAT61148.1"/>
    <property type="molecule type" value="Genomic_DNA"/>
</dbReference>
<evidence type="ECO:0000256" key="6">
    <source>
        <dbReference type="ARBA" id="ARBA00022884"/>
    </source>
</evidence>
<evidence type="ECO:0000313" key="9">
    <source>
        <dbReference type="Proteomes" id="UP000236884"/>
    </source>
</evidence>
<keyword evidence="4" id="KW-0255">Endonuclease</keyword>
<dbReference type="InterPro" id="IPR012933">
    <property type="entry name" value="HicA_mRNA_interferase"/>
</dbReference>
<dbReference type="RefSeq" id="WP_096357881.1">
    <property type="nucleotide sequence ID" value="NZ_AP014946.1"/>
</dbReference>
<dbReference type="SUPFAM" id="SSF54786">
    <property type="entry name" value="YcfA/nrd intein domain"/>
    <property type="match status" value="1"/>
</dbReference>
<reference evidence="8 9" key="1">
    <citation type="submission" date="2015-08" db="EMBL/GenBank/DDBJ databases">
        <title>Investigation of the bacterial diversity of lava forest soil.</title>
        <authorList>
            <person name="Lee J.S."/>
        </authorList>
    </citation>
    <scope>NUCLEOTIDE SEQUENCE [LARGE SCALE GENOMIC DNA]</scope>
    <source>
        <strain evidence="8 9">GJW-30</strain>
    </source>
</reference>
<sequence length="63" mass="6943">MNSGQAKRFLAKHGCTFEPGKGGHLIVRRGKLKSVLPQHGGAKELGKGLWHAILKQLDIKEDR</sequence>
<dbReference type="Pfam" id="PF07927">
    <property type="entry name" value="HicA_toxin"/>
    <property type="match status" value="1"/>
</dbReference>
<dbReference type="OrthoDB" id="5522355at2"/>
<proteinExistence type="inferred from homology"/>
<dbReference type="Gene3D" id="3.30.920.30">
    <property type="entry name" value="Hypothetical protein"/>
    <property type="match status" value="1"/>
</dbReference>
<evidence type="ECO:0000256" key="2">
    <source>
        <dbReference type="ARBA" id="ARBA00022649"/>
    </source>
</evidence>
<evidence type="ECO:0000256" key="7">
    <source>
        <dbReference type="ARBA" id="ARBA00023016"/>
    </source>
</evidence>
<evidence type="ECO:0000256" key="4">
    <source>
        <dbReference type="ARBA" id="ARBA00022759"/>
    </source>
</evidence>
<dbReference type="AlphaFoldDB" id="A0A0S3PYW7"/>
<evidence type="ECO:0000256" key="5">
    <source>
        <dbReference type="ARBA" id="ARBA00022801"/>
    </source>
</evidence>
<dbReference type="InterPro" id="IPR038570">
    <property type="entry name" value="HicA_sf"/>
</dbReference>
<name>A0A0S3PYW7_9BRAD</name>
<evidence type="ECO:0000313" key="8">
    <source>
        <dbReference type="EMBL" id="BAT61148.1"/>
    </source>
</evidence>
<keyword evidence="2" id="KW-1277">Toxin-antitoxin system</keyword>
<evidence type="ECO:0000256" key="1">
    <source>
        <dbReference type="ARBA" id="ARBA00006620"/>
    </source>
</evidence>
<dbReference type="GO" id="GO:0004519">
    <property type="term" value="F:endonuclease activity"/>
    <property type="evidence" value="ECO:0007669"/>
    <property type="project" value="UniProtKB-KW"/>
</dbReference>